<dbReference type="RefSeq" id="WP_013114694.1">
    <property type="nucleotide sequence ID" value="NC_014150.1"/>
</dbReference>
<evidence type="ECO:0000313" key="2">
    <source>
        <dbReference type="Proteomes" id="UP000001915"/>
    </source>
</evidence>
<sequence length="299" mass="33372">MALSKPNEYKEVSARQSEETVYAEDINQIISNIEKIKGGQANEAPVATIKDIHERLLALESGSVIKPPSDTGETFEEEVYSFEKTTITLNNGESDIEINSNCFGDLSQVKLIKKSDGSLYLLGTIELISSAEASVIRVNKTLNIDARKLVGLIMNQTTGTQYFSVYQNNYLYICFILGKNQSANINISSDKIYNPNVICPYDIGYANSVRYNMSEDFGIHLIGGKYILKGSITPPNTTVNFYVNCNIEDFFENGKGYEYSGYTIQTVNQRPLYAYIAINGLIANKENIIYFECPKQPAI</sequence>
<dbReference type="AlphaFoldDB" id="D5U4S2"/>
<name>D5U4S2_BRAM5</name>
<dbReference type="STRING" id="526224.Bmur_2252"/>
<accession>D5U4S2</accession>
<organism evidence="1 2">
    <name type="scientific">Brachyspira murdochii (strain ATCC 51284 / DSM 12563 / 56-150)</name>
    <name type="common">Serpulina murdochii</name>
    <dbReference type="NCBI Taxonomy" id="526224"/>
    <lineage>
        <taxon>Bacteria</taxon>
        <taxon>Pseudomonadati</taxon>
        <taxon>Spirochaetota</taxon>
        <taxon>Spirochaetia</taxon>
        <taxon>Brachyspirales</taxon>
        <taxon>Brachyspiraceae</taxon>
        <taxon>Brachyspira</taxon>
    </lineage>
</organism>
<dbReference type="EMBL" id="CP001959">
    <property type="protein sequence ID" value="ADG72326.1"/>
    <property type="molecule type" value="Genomic_DNA"/>
</dbReference>
<gene>
    <name evidence="1" type="ordered locus">Bmur_2252</name>
</gene>
<dbReference type="Proteomes" id="UP000001915">
    <property type="component" value="Chromosome"/>
</dbReference>
<evidence type="ECO:0008006" key="3">
    <source>
        <dbReference type="Google" id="ProtNLM"/>
    </source>
</evidence>
<reference evidence="1 2" key="1">
    <citation type="journal article" date="2010" name="Stand. Genomic Sci.">
        <title>Complete genome sequence of Brachyspira murdochii type strain (56-150).</title>
        <authorList>
            <person name="Pati A."/>
            <person name="Sikorski J."/>
            <person name="Gronow S."/>
            <person name="Munk C."/>
            <person name="Lapidus A."/>
            <person name="Copeland A."/>
            <person name="Glavina Del Tio T."/>
            <person name="Nolan M."/>
            <person name="Lucas S."/>
            <person name="Chen F."/>
            <person name="Tice H."/>
            <person name="Cheng J.F."/>
            <person name="Han C."/>
            <person name="Detter J.C."/>
            <person name="Bruce D."/>
            <person name="Tapia R."/>
            <person name="Goodwin L."/>
            <person name="Pitluck S."/>
            <person name="Liolios K."/>
            <person name="Ivanova N."/>
            <person name="Mavromatis K."/>
            <person name="Mikhailova N."/>
            <person name="Chen A."/>
            <person name="Palaniappan K."/>
            <person name="Land M."/>
            <person name="Hauser L."/>
            <person name="Chang Y.J."/>
            <person name="Jeffries C.D."/>
            <person name="Spring S."/>
            <person name="Rohde M."/>
            <person name="Goker M."/>
            <person name="Bristow J."/>
            <person name="Eisen J.A."/>
            <person name="Markowitz V."/>
            <person name="Hugenholtz P."/>
            <person name="Kyrpides N.C."/>
            <person name="Klenk H.P."/>
        </authorList>
    </citation>
    <scope>NUCLEOTIDE SEQUENCE [LARGE SCALE GENOMIC DNA]</scope>
    <source>
        <strain evidence="2">ATCC 51284 / DSM 12563 / 56-150</strain>
    </source>
</reference>
<proteinExistence type="predicted"/>
<protein>
    <recommendedName>
        <fullName evidence="3">Hvp 101 VSH-1 tail protein</fullName>
    </recommendedName>
</protein>
<dbReference type="KEGG" id="brm:Bmur_2252"/>
<evidence type="ECO:0000313" key="1">
    <source>
        <dbReference type="EMBL" id="ADG72326.1"/>
    </source>
</evidence>
<dbReference type="HOGENOM" id="CLU_929610_0_0_12"/>